<dbReference type="KEGG" id="amuc:Pan181_16910"/>
<evidence type="ECO:0000313" key="3">
    <source>
        <dbReference type="Proteomes" id="UP000315750"/>
    </source>
</evidence>
<dbReference type="InterPro" id="IPR016032">
    <property type="entry name" value="Sig_transdc_resp-reg_C-effctor"/>
</dbReference>
<gene>
    <name evidence="2" type="ORF">Pan181_16910</name>
</gene>
<accession>A0A518ALB5</accession>
<dbReference type="InterPro" id="IPR036388">
    <property type="entry name" value="WH-like_DNA-bd_sf"/>
</dbReference>
<dbReference type="Proteomes" id="UP000315750">
    <property type="component" value="Chromosome"/>
</dbReference>
<dbReference type="RefSeq" id="WP_145246353.1">
    <property type="nucleotide sequence ID" value="NZ_CP036278.1"/>
</dbReference>
<evidence type="ECO:0000259" key="1">
    <source>
        <dbReference type="SMART" id="SM00421"/>
    </source>
</evidence>
<dbReference type="Pfam" id="PF00196">
    <property type="entry name" value="GerE"/>
    <property type="match status" value="1"/>
</dbReference>
<dbReference type="EMBL" id="CP036278">
    <property type="protein sequence ID" value="QDU55501.1"/>
    <property type="molecule type" value="Genomic_DNA"/>
</dbReference>
<dbReference type="GO" id="GO:0003677">
    <property type="term" value="F:DNA binding"/>
    <property type="evidence" value="ECO:0007669"/>
    <property type="project" value="InterPro"/>
</dbReference>
<feature type="domain" description="HTH luxR-type" evidence="1">
    <location>
        <begin position="199"/>
        <end position="256"/>
    </location>
</feature>
<dbReference type="AlphaFoldDB" id="A0A518ALB5"/>
<name>A0A518ALB5_9BACT</name>
<organism evidence="2 3">
    <name type="scientific">Aeoliella mucimassa</name>
    <dbReference type="NCBI Taxonomy" id="2527972"/>
    <lineage>
        <taxon>Bacteria</taxon>
        <taxon>Pseudomonadati</taxon>
        <taxon>Planctomycetota</taxon>
        <taxon>Planctomycetia</taxon>
        <taxon>Pirellulales</taxon>
        <taxon>Lacipirellulaceae</taxon>
        <taxon>Aeoliella</taxon>
    </lineage>
</organism>
<dbReference type="PRINTS" id="PR00038">
    <property type="entry name" value="HTHLUXR"/>
</dbReference>
<dbReference type="InterPro" id="IPR000792">
    <property type="entry name" value="Tscrpt_reg_LuxR_C"/>
</dbReference>
<sequence>MPDSDQNLIPMEDAVAAVKLLGDVAGHEGDVNERKRLLMQRLKEFTDADGWLWSVTFRDASNNRPMSVGVIHEGLTDSQFSGWLEASQVARPQPPEDQPLGRELAKGMHYTRTRRQLVTDAEWYNSPTVKKYRLDRGIDDFLYSIYPLGGDDMCSAIGLFRHVGREPFADHHRRVTHIILSNVEWLHFAGLPEHRENAVPQLTPTQRMVLVYLLEGRRRSDIAELMHITENTAKVHVRNVLKFYDAKDQLDLVCKFRAGDGRDVV</sequence>
<keyword evidence="3" id="KW-1185">Reference proteome</keyword>
<reference evidence="2 3" key="1">
    <citation type="submission" date="2019-02" db="EMBL/GenBank/DDBJ databases">
        <title>Deep-cultivation of Planctomycetes and their phenomic and genomic characterization uncovers novel biology.</title>
        <authorList>
            <person name="Wiegand S."/>
            <person name="Jogler M."/>
            <person name="Boedeker C."/>
            <person name="Pinto D."/>
            <person name="Vollmers J."/>
            <person name="Rivas-Marin E."/>
            <person name="Kohn T."/>
            <person name="Peeters S.H."/>
            <person name="Heuer A."/>
            <person name="Rast P."/>
            <person name="Oberbeckmann S."/>
            <person name="Bunk B."/>
            <person name="Jeske O."/>
            <person name="Meyerdierks A."/>
            <person name="Storesund J.E."/>
            <person name="Kallscheuer N."/>
            <person name="Luecker S."/>
            <person name="Lage O.M."/>
            <person name="Pohl T."/>
            <person name="Merkel B.J."/>
            <person name="Hornburger P."/>
            <person name="Mueller R.-W."/>
            <person name="Bruemmer F."/>
            <person name="Labrenz M."/>
            <person name="Spormann A.M."/>
            <person name="Op den Camp H."/>
            <person name="Overmann J."/>
            <person name="Amann R."/>
            <person name="Jetten M.S.M."/>
            <person name="Mascher T."/>
            <person name="Medema M.H."/>
            <person name="Devos D.P."/>
            <person name="Kaster A.-K."/>
            <person name="Ovreas L."/>
            <person name="Rohde M."/>
            <person name="Galperin M.Y."/>
            <person name="Jogler C."/>
        </authorList>
    </citation>
    <scope>NUCLEOTIDE SEQUENCE [LARGE SCALE GENOMIC DNA]</scope>
    <source>
        <strain evidence="2 3">Pan181</strain>
    </source>
</reference>
<dbReference type="OrthoDB" id="280199at2"/>
<dbReference type="SUPFAM" id="SSF46894">
    <property type="entry name" value="C-terminal effector domain of the bipartite response regulators"/>
    <property type="match status" value="1"/>
</dbReference>
<proteinExistence type="predicted"/>
<evidence type="ECO:0000313" key="2">
    <source>
        <dbReference type="EMBL" id="QDU55501.1"/>
    </source>
</evidence>
<protein>
    <submittedName>
        <fullName evidence="2">Bacterial regulatory protein, luxR family</fullName>
    </submittedName>
</protein>
<dbReference type="Gene3D" id="1.10.10.10">
    <property type="entry name" value="Winged helix-like DNA-binding domain superfamily/Winged helix DNA-binding domain"/>
    <property type="match status" value="1"/>
</dbReference>
<dbReference type="SMART" id="SM00421">
    <property type="entry name" value="HTH_LUXR"/>
    <property type="match status" value="1"/>
</dbReference>
<dbReference type="GO" id="GO:0006355">
    <property type="term" value="P:regulation of DNA-templated transcription"/>
    <property type="evidence" value="ECO:0007669"/>
    <property type="project" value="InterPro"/>
</dbReference>